<keyword evidence="4" id="KW-0863">Zinc-finger</keyword>
<dbReference type="InterPro" id="IPR055191">
    <property type="entry name" value="POL2_thumb"/>
</dbReference>
<dbReference type="GO" id="GO:0003887">
    <property type="term" value="F:DNA-directed DNA polymerase activity"/>
    <property type="evidence" value="ECO:0007669"/>
    <property type="project" value="UniProtKB-KW"/>
</dbReference>
<dbReference type="InterPro" id="IPR043502">
    <property type="entry name" value="DNA/RNA_pol_sf"/>
</dbReference>
<dbReference type="GO" id="GO:0006272">
    <property type="term" value="P:leading strand elongation"/>
    <property type="evidence" value="ECO:0007669"/>
    <property type="project" value="TreeGrafter"/>
</dbReference>
<dbReference type="InterPro" id="IPR013697">
    <property type="entry name" value="DNA_pol_e_suA_C"/>
</dbReference>
<feature type="domain" description="DNA polymerase epsilon catalytic subunit A C-terminal" evidence="5">
    <location>
        <begin position="292"/>
        <end position="609"/>
    </location>
</feature>
<keyword evidence="4" id="KW-0004">4Fe-4S</keyword>
<keyword evidence="4" id="KW-0408">Iron</keyword>
<organism evidence="6 7">
    <name type="scientific">Aphanomyces astaci</name>
    <name type="common">Crayfish plague agent</name>
    <dbReference type="NCBI Taxonomy" id="112090"/>
    <lineage>
        <taxon>Eukaryota</taxon>
        <taxon>Sar</taxon>
        <taxon>Stramenopiles</taxon>
        <taxon>Oomycota</taxon>
        <taxon>Saprolegniomycetes</taxon>
        <taxon>Saprolegniales</taxon>
        <taxon>Verrucalvaceae</taxon>
        <taxon>Aphanomyces</taxon>
    </lineage>
</organism>
<dbReference type="GO" id="GO:0008270">
    <property type="term" value="F:zinc ion binding"/>
    <property type="evidence" value="ECO:0007669"/>
    <property type="project" value="UniProtKB-KW"/>
</dbReference>
<evidence type="ECO:0000256" key="2">
    <source>
        <dbReference type="ARBA" id="ARBA00022695"/>
    </source>
</evidence>
<keyword evidence="4" id="KW-0539">Nucleus</keyword>
<keyword evidence="4" id="KW-0235">DNA replication</keyword>
<dbReference type="GO" id="GO:0008310">
    <property type="term" value="F:single-stranded DNA 3'-5' DNA exonuclease activity"/>
    <property type="evidence" value="ECO:0007669"/>
    <property type="project" value="TreeGrafter"/>
</dbReference>
<accession>A0A3R6W8K3</accession>
<evidence type="ECO:0000256" key="3">
    <source>
        <dbReference type="ARBA" id="ARBA00022932"/>
    </source>
</evidence>
<dbReference type="AlphaFoldDB" id="A0A3R6W8K3"/>
<dbReference type="EMBL" id="QUTG01007254">
    <property type="protein sequence ID" value="RHY82900.1"/>
    <property type="molecule type" value="Genomic_DNA"/>
</dbReference>
<protein>
    <recommendedName>
        <fullName evidence="4">DNA polymerase epsilon catalytic subunit</fullName>
        <ecNumber evidence="4">2.7.7.7</ecNumber>
    </recommendedName>
</protein>
<sequence>IVTNTGSQIIKQARQLVEQLGRPLELDTDGIWAMLPGSSLEYPCVMLNAAVQENFTNHQYQEVTAGQKYQMRSECSIFFELDGPYKCMVVPASTEEGKLLKKRYAVFNFSNKLTELKGFELKRRGELELIKAFQSQVFPCFLEGKTLAECYAAVGDCANRWLDILDTKGQAIEEEEVLALLTENKSMSGRLEDYGNQKSTSITTAKRLGEFLGPKMLQDKGLTCKLIVLTRPYGEKVTERAVPTAIFSAEPAHFLRKWCRDPSMTDLDVRSLLDWDYYRTRSVVQPPPPSSSLQRLTLSAFHSKPASSYLSSSTPSTHPLHQLALVISTNATHQVGSWSVLVRSSIKDGGMMWTEAMTWLLDAQGATSGLKLTDWRHLSTPSTDLPKMTNHVVSTLTDVVPVGNLQGDLHVMMLDTLYARLLQKYQHVWWGPADLDASRAATYTLVDGFKPVLVPGAYTHNMVIDLSLDGLAIQALLSDDGQAASEENVAFRLVRQLATQLFNDVVSTKSPVADALLQHFYRWMASPGAHFYDPNLHNLMQNCMHQLLKQVLAQMKRLGATIVYADVSRIVLETQKHSVDQAKAYMGFITRTLQETFPVLQWTPVHMALTEYCQKLISTQFTDKFLRLVPDILSHAHTFPTLAGSHLPWTHAALELVKCVCHVWHLDTTLSTHVMQLKRTLLKTMSISEFSTEAEFVNPSKSFVLPDIICTQCNLCRHVDLCREPGLMDDLSALDDRDEVVQSWQCPRCTHLYDLDMLEHRLVHVVHTQHSLPYQLRELVCKRCNLPNESQLNTLCGCT</sequence>
<dbReference type="VEuPathDB" id="FungiDB:H257_17681"/>
<dbReference type="Gene3D" id="3.90.1600.10">
    <property type="entry name" value="Palm domain of DNA polymerase"/>
    <property type="match status" value="2"/>
</dbReference>
<keyword evidence="3 4" id="KW-0239">DNA-directed DNA polymerase</keyword>
<gene>
    <name evidence="6" type="ORF">DYB35_010093</name>
</gene>
<comment type="caution">
    <text evidence="6">The sequence shown here is derived from an EMBL/GenBank/DDBJ whole genome shotgun (WGS) entry which is preliminary data.</text>
</comment>
<evidence type="ECO:0000259" key="5">
    <source>
        <dbReference type="SMART" id="SM01159"/>
    </source>
</evidence>
<reference evidence="6 7" key="1">
    <citation type="submission" date="2018-08" db="EMBL/GenBank/DDBJ databases">
        <title>Aphanomyces genome sequencing and annotation.</title>
        <authorList>
            <person name="Minardi D."/>
            <person name="Oidtmann B."/>
            <person name="Van Der Giezen M."/>
            <person name="Studholme D.J."/>
        </authorList>
    </citation>
    <scope>NUCLEOTIDE SEQUENCE [LARGE SCALE GENOMIC DNA]</scope>
    <source>
        <strain evidence="6 7">Sv</strain>
    </source>
</reference>
<evidence type="ECO:0000313" key="7">
    <source>
        <dbReference type="Proteomes" id="UP000285712"/>
    </source>
</evidence>
<dbReference type="Proteomes" id="UP000285712">
    <property type="component" value="Unassembled WGS sequence"/>
</dbReference>
<proteinExistence type="inferred from homology"/>
<dbReference type="Pfam" id="PF22634">
    <property type="entry name" value="POL2_thumb"/>
    <property type="match status" value="1"/>
</dbReference>
<dbReference type="Gene3D" id="1.10.132.60">
    <property type="entry name" value="DNA polymerase family B, C-terminal domain"/>
    <property type="match status" value="1"/>
</dbReference>
<dbReference type="InterPro" id="IPR042087">
    <property type="entry name" value="DNA_pol_B_thumb"/>
</dbReference>
<dbReference type="InterPro" id="IPR029703">
    <property type="entry name" value="POL2"/>
</dbReference>
<dbReference type="GO" id="GO:0006287">
    <property type="term" value="P:base-excision repair, gap-filling"/>
    <property type="evidence" value="ECO:0007669"/>
    <property type="project" value="TreeGrafter"/>
</dbReference>
<dbReference type="Pfam" id="PF23250">
    <property type="entry name" value="zf_DPOE_2"/>
    <property type="match status" value="1"/>
</dbReference>
<comment type="function">
    <text evidence="4">DNA polymerase II participates in chromosomal DNA replication.</text>
</comment>
<keyword evidence="4" id="KW-0862">Zinc</keyword>
<keyword evidence="2 4" id="KW-0548">Nucleotidyltransferase</keyword>
<dbReference type="Pfam" id="PF08490">
    <property type="entry name" value="DUF1744"/>
    <property type="match status" value="2"/>
</dbReference>
<dbReference type="SMART" id="SM01159">
    <property type="entry name" value="DUF1744"/>
    <property type="match status" value="1"/>
</dbReference>
<dbReference type="PANTHER" id="PTHR10670:SF0">
    <property type="entry name" value="DNA POLYMERASE EPSILON CATALYTIC SUBUNIT A"/>
    <property type="match status" value="1"/>
</dbReference>
<dbReference type="GO" id="GO:0003677">
    <property type="term" value="F:DNA binding"/>
    <property type="evidence" value="ECO:0007669"/>
    <property type="project" value="UniProtKB-KW"/>
</dbReference>
<dbReference type="GO" id="GO:0008622">
    <property type="term" value="C:epsilon DNA polymerase complex"/>
    <property type="evidence" value="ECO:0007669"/>
    <property type="project" value="InterPro"/>
</dbReference>
<evidence type="ECO:0000256" key="1">
    <source>
        <dbReference type="ARBA" id="ARBA00022679"/>
    </source>
</evidence>
<comment type="subcellular location">
    <subcellularLocation>
        <location evidence="4">Nucleus</location>
    </subcellularLocation>
</comment>
<comment type="catalytic activity">
    <reaction evidence="4">
        <text>DNA(n) + a 2'-deoxyribonucleoside 5'-triphosphate = DNA(n+1) + diphosphate</text>
        <dbReference type="Rhea" id="RHEA:22508"/>
        <dbReference type="Rhea" id="RHEA-COMP:17339"/>
        <dbReference type="Rhea" id="RHEA-COMP:17340"/>
        <dbReference type="ChEBI" id="CHEBI:33019"/>
        <dbReference type="ChEBI" id="CHEBI:61560"/>
        <dbReference type="ChEBI" id="CHEBI:173112"/>
        <dbReference type="EC" id="2.7.7.7"/>
    </reaction>
</comment>
<keyword evidence="4" id="KW-0479">Metal-binding</keyword>
<dbReference type="PANTHER" id="PTHR10670">
    <property type="entry name" value="DNA POLYMERASE EPSILON CATALYTIC SUBUNIT A"/>
    <property type="match status" value="1"/>
</dbReference>
<dbReference type="FunFam" id="1.10.132.60:FF:000003">
    <property type="entry name" value="DNA polymerase epsilon catalytic subunit"/>
    <property type="match status" value="1"/>
</dbReference>
<keyword evidence="4" id="KW-0411">Iron-sulfur</keyword>
<comment type="similarity">
    <text evidence="4">Belongs to the DNA polymerase type-B family.</text>
</comment>
<dbReference type="GO" id="GO:0051539">
    <property type="term" value="F:4 iron, 4 sulfur cluster binding"/>
    <property type="evidence" value="ECO:0007669"/>
    <property type="project" value="UniProtKB-KW"/>
</dbReference>
<dbReference type="GO" id="GO:0045004">
    <property type="term" value="P:DNA replication proofreading"/>
    <property type="evidence" value="ECO:0007669"/>
    <property type="project" value="TreeGrafter"/>
</dbReference>
<evidence type="ECO:0000313" key="6">
    <source>
        <dbReference type="EMBL" id="RHY82900.1"/>
    </source>
</evidence>
<keyword evidence="1 4" id="KW-0808">Transferase</keyword>
<name>A0A3R6W8K3_APHAT</name>
<feature type="non-terminal residue" evidence="6">
    <location>
        <position position="799"/>
    </location>
</feature>
<dbReference type="EC" id="2.7.7.7" evidence="4"/>
<dbReference type="GO" id="GO:0000278">
    <property type="term" value="P:mitotic cell cycle"/>
    <property type="evidence" value="ECO:0007669"/>
    <property type="project" value="TreeGrafter"/>
</dbReference>
<dbReference type="GO" id="GO:0006297">
    <property type="term" value="P:nucleotide-excision repair, DNA gap filling"/>
    <property type="evidence" value="ECO:0007669"/>
    <property type="project" value="TreeGrafter"/>
</dbReference>
<dbReference type="InterPro" id="IPR023211">
    <property type="entry name" value="DNA_pol_palm_dom_sf"/>
</dbReference>
<feature type="non-terminal residue" evidence="6">
    <location>
        <position position="1"/>
    </location>
</feature>
<dbReference type="SUPFAM" id="SSF56672">
    <property type="entry name" value="DNA/RNA polymerases"/>
    <property type="match status" value="1"/>
</dbReference>
<evidence type="ECO:0000256" key="4">
    <source>
        <dbReference type="RuleBase" id="RU365029"/>
    </source>
</evidence>
<comment type="cofactor">
    <cofactor evidence="4">
        <name>[4Fe-4S] cluster</name>
        <dbReference type="ChEBI" id="CHEBI:49883"/>
    </cofactor>
</comment>
<keyword evidence="4" id="KW-0238">DNA-binding</keyword>